<keyword evidence="3" id="KW-1185">Reference proteome</keyword>
<organism evidence="3">
    <name type="scientific">Caenorhabditis brenneri</name>
    <name type="common">Nematode worm</name>
    <dbReference type="NCBI Taxonomy" id="135651"/>
    <lineage>
        <taxon>Eukaryota</taxon>
        <taxon>Metazoa</taxon>
        <taxon>Ecdysozoa</taxon>
        <taxon>Nematoda</taxon>
        <taxon>Chromadorea</taxon>
        <taxon>Rhabditida</taxon>
        <taxon>Rhabditina</taxon>
        <taxon>Rhabditomorpha</taxon>
        <taxon>Rhabditoidea</taxon>
        <taxon>Rhabditidae</taxon>
        <taxon>Peloderinae</taxon>
        <taxon>Caenorhabditis</taxon>
    </lineage>
</organism>
<feature type="compositionally biased region" description="Low complexity" evidence="1">
    <location>
        <begin position="86"/>
        <end position="100"/>
    </location>
</feature>
<feature type="region of interest" description="Disordered" evidence="1">
    <location>
        <begin position="1"/>
        <end position="39"/>
    </location>
</feature>
<feature type="compositionally biased region" description="Polar residues" evidence="1">
    <location>
        <begin position="25"/>
        <end position="35"/>
    </location>
</feature>
<dbReference type="AlphaFoldDB" id="G0P0L8"/>
<evidence type="ECO:0000256" key="1">
    <source>
        <dbReference type="SAM" id="MobiDB-lite"/>
    </source>
</evidence>
<reference evidence="3" key="1">
    <citation type="submission" date="2011-07" db="EMBL/GenBank/DDBJ databases">
        <authorList>
            <consortium name="Caenorhabditis brenneri Sequencing and Analysis Consortium"/>
            <person name="Wilson R.K."/>
        </authorList>
    </citation>
    <scope>NUCLEOTIDE SEQUENCE [LARGE SCALE GENOMIC DNA]</scope>
    <source>
        <strain evidence="3">PB2801</strain>
    </source>
</reference>
<sequence length="165" mass="18043">MSKRPRLDDDNNDGKSPPSKKDSNEAQQPPTSAISDQDLRKGIYTVDIEGLDAEDQAFFLDFCAKYPNCVTPIPLPQNVEAMDVGASSSSSQNTASKNASIQKIPSSAEKKLHKSEVVKLSGKLVRIIEEDPDEEQGALRLELVEPEEEIAERVEEAGGERSDSQ</sequence>
<feature type="region of interest" description="Disordered" evidence="1">
    <location>
        <begin position="84"/>
        <end position="108"/>
    </location>
</feature>
<dbReference type="InParanoid" id="G0P0L8"/>
<gene>
    <name evidence="2" type="ORF">CAEBREN_11206</name>
</gene>
<evidence type="ECO:0000313" key="2">
    <source>
        <dbReference type="EMBL" id="EGT41774.1"/>
    </source>
</evidence>
<dbReference type="HOGENOM" id="CLU_1612261_0_0_1"/>
<dbReference type="Proteomes" id="UP000008068">
    <property type="component" value="Unassembled WGS sequence"/>
</dbReference>
<accession>G0P0L8</accession>
<protein>
    <submittedName>
        <fullName evidence="2">Uncharacterized protein</fullName>
    </submittedName>
</protein>
<evidence type="ECO:0000313" key="3">
    <source>
        <dbReference type="Proteomes" id="UP000008068"/>
    </source>
</evidence>
<feature type="compositionally biased region" description="Basic and acidic residues" evidence="1">
    <location>
        <begin position="151"/>
        <end position="165"/>
    </location>
</feature>
<feature type="compositionally biased region" description="Basic and acidic residues" evidence="1">
    <location>
        <begin position="1"/>
        <end position="24"/>
    </location>
</feature>
<feature type="region of interest" description="Disordered" evidence="1">
    <location>
        <begin position="135"/>
        <end position="165"/>
    </location>
</feature>
<name>G0P0L8_CAEBE</name>
<proteinExistence type="predicted"/>
<dbReference type="EMBL" id="GL380001">
    <property type="protein sequence ID" value="EGT41774.1"/>
    <property type="molecule type" value="Genomic_DNA"/>
</dbReference>